<evidence type="ECO:0000313" key="4">
    <source>
        <dbReference type="Proteomes" id="UP000321155"/>
    </source>
</evidence>
<dbReference type="Pfam" id="PF02371">
    <property type="entry name" value="Transposase_20"/>
    <property type="match status" value="1"/>
</dbReference>
<comment type="caution">
    <text evidence="3">The sequence shown here is derived from an EMBL/GenBank/DDBJ whole genome shotgun (WGS) entry which is preliminary data.</text>
</comment>
<reference evidence="3 4" key="1">
    <citation type="submission" date="2019-07" db="EMBL/GenBank/DDBJ databases">
        <title>Whole genome shotgun sequence of Kocuria flava NBRC 107626.</title>
        <authorList>
            <person name="Hosoyama A."/>
            <person name="Uohara A."/>
            <person name="Ohji S."/>
            <person name="Ichikawa N."/>
        </authorList>
    </citation>
    <scope>NUCLEOTIDE SEQUENCE [LARGE SCALE GENOMIC DNA]</scope>
    <source>
        <strain evidence="3 4">NBRC 107626</strain>
    </source>
</reference>
<name>A0ABQ0XAP4_9MICC</name>
<sequence length="424" mass="46522">MTIMTVPPAAANPSGNTNPGRYAGVDTHRDTHHVAVVDELGRTVADRQFVATNTGYRQIVDFLHDHGPVLAVGVEGTGSYGAELARILAAAGVTVIEVMRANRQHRRLKGKSDPLDAEQAALTVAAGRATVVPKQRDGLVESLRILLAERTSATKARTAVLNQIHALLITAPGDVRTDFHRYHGQKLMDVLARTRPGPGDDPDQLARASLKRLAGRHRVLTEEITVLDDQLAQIAARLNPALLATHGVGPVVAATLLATVGDNPDRIATQAQFAGLCGVAPIPASSGRTHRHRLSRGGNRQANHALHRIVLIRMRFREPRTMAYFARRRAEGLADRDIIRCLKRHIANEVFALLTHPPADPLPGPLLRRQRQALGIRLTDAARTLEVPYQRLRRLEPGTRTDPDLVHRCQHWLEETDQQRLKTA</sequence>
<evidence type="ECO:0000313" key="3">
    <source>
        <dbReference type="EMBL" id="GEO93853.1"/>
    </source>
</evidence>
<dbReference type="EMBL" id="BJZR01000218">
    <property type="protein sequence ID" value="GEO93853.1"/>
    <property type="molecule type" value="Genomic_DNA"/>
</dbReference>
<organism evidence="3 4">
    <name type="scientific">Kocuria flava</name>
    <dbReference type="NCBI Taxonomy" id="446860"/>
    <lineage>
        <taxon>Bacteria</taxon>
        <taxon>Bacillati</taxon>
        <taxon>Actinomycetota</taxon>
        <taxon>Actinomycetes</taxon>
        <taxon>Micrococcales</taxon>
        <taxon>Micrococcaceae</taxon>
        <taxon>Kocuria</taxon>
    </lineage>
</organism>
<dbReference type="Pfam" id="PF01548">
    <property type="entry name" value="DEDD_Tnp_IS110"/>
    <property type="match status" value="1"/>
</dbReference>
<proteinExistence type="predicted"/>
<dbReference type="NCBIfam" id="NF033542">
    <property type="entry name" value="transpos_IS110"/>
    <property type="match status" value="1"/>
</dbReference>
<feature type="domain" description="Transposase IS116/IS110/IS902 C-terminal" evidence="2">
    <location>
        <begin position="242"/>
        <end position="325"/>
    </location>
</feature>
<dbReference type="InterPro" id="IPR002525">
    <property type="entry name" value="Transp_IS110-like_N"/>
</dbReference>
<dbReference type="InterPro" id="IPR003346">
    <property type="entry name" value="Transposase_20"/>
</dbReference>
<dbReference type="PANTHER" id="PTHR33055">
    <property type="entry name" value="TRANSPOSASE FOR INSERTION SEQUENCE ELEMENT IS1111A"/>
    <property type="match status" value="1"/>
</dbReference>
<dbReference type="Proteomes" id="UP000321155">
    <property type="component" value="Unassembled WGS sequence"/>
</dbReference>
<dbReference type="PANTHER" id="PTHR33055:SF16">
    <property type="entry name" value="TRANSPOSASE FOR INSERTION SEQUENCE ELEMENT IS1547"/>
    <property type="match status" value="1"/>
</dbReference>
<evidence type="ECO:0000259" key="1">
    <source>
        <dbReference type="Pfam" id="PF01548"/>
    </source>
</evidence>
<accession>A0ABQ0XAP4</accession>
<dbReference type="RefSeq" id="WP_236944965.1">
    <property type="nucleotide sequence ID" value="NZ_BJZR01000218.1"/>
</dbReference>
<evidence type="ECO:0000259" key="2">
    <source>
        <dbReference type="Pfam" id="PF02371"/>
    </source>
</evidence>
<feature type="domain" description="Transposase IS110-like N-terminal" evidence="1">
    <location>
        <begin position="23"/>
        <end position="168"/>
    </location>
</feature>
<dbReference type="InterPro" id="IPR047650">
    <property type="entry name" value="Transpos_IS110"/>
</dbReference>
<gene>
    <name evidence="3" type="ORF">KFL01_31590</name>
</gene>
<keyword evidence="4" id="KW-1185">Reference proteome</keyword>
<protein>
    <submittedName>
        <fullName evidence="3">IS110 family transposase</fullName>
    </submittedName>
</protein>